<organism evidence="1 2">
    <name type="scientific">Moniliophthora roreri</name>
    <name type="common">Frosty pod rot fungus</name>
    <name type="synonym">Monilia roreri</name>
    <dbReference type="NCBI Taxonomy" id="221103"/>
    <lineage>
        <taxon>Eukaryota</taxon>
        <taxon>Fungi</taxon>
        <taxon>Dikarya</taxon>
        <taxon>Basidiomycota</taxon>
        <taxon>Agaricomycotina</taxon>
        <taxon>Agaricomycetes</taxon>
        <taxon>Agaricomycetidae</taxon>
        <taxon>Agaricales</taxon>
        <taxon>Marasmiineae</taxon>
        <taxon>Marasmiaceae</taxon>
        <taxon>Moniliophthora</taxon>
    </lineage>
</organism>
<accession>A0A0W0FM14</accession>
<evidence type="ECO:0000313" key="2">
    <source>
        <dbReference type="Proteomes" id="UP000054988"/>
    </source>
</evidence>
<dbReference type="Proteomes" id="UP000054988">
    <property type="component" value="Unassembled WGS sequence"/>
</dbReference>
<proteinExistence type="predicted"/>
<name>A0A0W0FM14_MONRR</name>
<protein>
    <submittedName>
        <fullName evidence="1">Uncharacterized protein</fullName>
    </submittedName>
</protein>
<sequence length="570" mass="65822">MAFSIQDSSIWGGNFTNVAGDQHNHFYENVVQQYVVQKAQKRTIWDEYSQVPTGKIYLKRLIGKTIAARDAFEWSRIAAHRIISVARVSGEDKDAEYLHVGYHGQDAFEAFKQDFQKFSRGRDIHVAQLFGYNNSTFPALIFYDALVPVANIFVQNDFSSLLYTYFIQQFRTMPIECSGVEDLGDLWIDPRNGALRIGPFIEISPTRSYSVHSTDTIISTRECAMPISTFQDESAITDYLIRTLSAQSFLQGIRYCDRGKEQWLDDQELCLLSSLPGTIYNDSLDVVAEWPGVKEGWHYEMCLVTFFPESVVDGQAVMTDGTVRYLRVNHVISLTDRVRRLAFRSSSIQEAECIQLRYELRPSEVRQKLWEAWLSQASHIFSRLRTPQYEYEKYALFDTFWLYLLPEVEDTNPATNVDVSFDNPVYLFVRPVPQPSDEMNWNEWIRTPKYYWSSDALGQREMSDALRASLGLPTFATQISIWHDSWDERAYMAIDRLQRHHGFDPSTVAFSQSLHYPILEVVGDTLRFEEVLEGMDLCPILADMDVDVCDNDMDADDFNILDVEMSDAFR</sequence>
<gene>
    <name evidence="1" type="ORF">WG66_10075</name>
</gene>
<dbReference type="AlphaFoldDB" id="A0A0W0FM14"/>
<reference evidence="1 2" key="1">
    <citation type="submission" date="2015-12" db="EMBL/GenBank/DDBJ databases">
        <title>Draft genome sequence of Moniliophthora roreri, the causal agent of frosty pod rot of cacao.</title>
        <authorList>
            <person name="Aime M.C."/>
            <person name="Diaz-Valderrama J.R."/>
            <person name="Kijpornyongpan T."/>
            <person name="Phillips-Mora W."/>
        </authorList>
    </citation>
    <scope>NUCLEOTIDE SEQUENCE [LARGE SCALE GENOMIC DNA]</scope>
    <source>
        <strain evidence="1 2">MCA 2952</strain>
    </source>
</reference>
<dbReference type="EMBL" id="LATX01001851">
    <property type="protein sequence ID" value="KTB37336.1"/>
    <property type="molecule type" value="Genomic_DNA"/>
</dbReference>
<comment type="caution">
    <text evidence="1">The sequence shown here is derived from an EMBL/GenBank/DDBJ whole genome shotgun (WGS) entry which is preliminary data.</text>
</comment>
<evidence type="ECO:0000313" key="1">
    <source>
        <dbReference type="EMBL" id="KTB37336.1"/>
    </source>
</evidence>